<evidence type="ECO:0000256" key="2">
    <source>
        <dbReference type="ARBA" id="ARBA00011270"/>
    </source>
</evidence>
<accession>A0A937W0T3</accession>
<dbReference type="InterPro" id="IPR002028">
    <property type="entry name" value="Trp_synthase_suA"/>
</dbReference>
<dbReference type="CDD" id="cd04724">
    <property type="entry name" value="Tryptophan_synthase_alpha"/>
    <property type="match status" value="1"/>
</dbReference>
<dbReference type="InterPro" id="IPR013785">
    <property type="entry name" value="Aldolase_TIM"/>
</dbReference>
<feature type="active site" description="Proton acceptor" evidence="8">
    <location>
        <position position="60"/>
    </location>
</feature>
<comment type="pathway">
    <text evidence="1 8">Amino-acid biosynthesis; L-tryptophan biosynthesis; L-tryptophan from chorismate: step 5/5.</text>
</comment>
<comment type="catalytic activity">
    <reaction evidence="7 8">
        <text>(1S,2R)-1-C-(indol-3-yl)glycerol 3-phosphate + L-serine = D-glyceraldehyde 3-phosphate + L-tryptophan + H2O</text>
        <dbReference type="Rhea" id="RHEA:10532"/>
        <dbReference type="ChEBI" id="CHEBI:15377"/>
        <dbReference type="ChEBI" id="CHEBI:33384"/>
        <dbReference type="ChEBI" id="CHEBI:57912"/>
        <dbReference type="ChEBI" id="CHEBI:58866"/>
        <dbReference type="ChEBI" id="CHEBI:59776"/>
        <dbReference type="EC" id="4.2.1.20"/>
    </reaction>
</comment>
<evidence type="ECO:0000256" key="4">
    <source>
        <dbReference type="ARBA" id="ARBA00022822"/>
    </source>
</evidence>
<evidence type="ECO:0000313" key="10">
    <source>
        <dbReference type="EMBL" id="MBM3224763.1"/>
    </source>
</evidence>
<keyword evidence="5 8" id="KW-0057">Aromatic amino acid biosynthesis</keyword>
<evidence type="ECO:0000256" key="5">
    <source>
        <dbReference type="ARBA" id="ARBA00023141"/>
    </source>
</evidence>
<organism evidence="10 11">
    <name type="scientific">Tectimicrobiota bacterium</name>
    <dbReference type="NCBI Taxonomy" id="2528274"/>
    <lineage>
        <taxon>Bacteria</taxon>
        <taxon>Pseudomonadati</taxon>
        <taxon>Nitrospinota/Tectimicrobiota group</taxon>
        <taxon>Candidatus Tectimicrobiota</taxon>
    </lineage>
</organism>
<name>A0A937W0T3_UNCTE</name>
<comment type="function">
    <text evidence="8">The alpha subunit is responsible for the aldol cleavage of indoleglycerol phosphate to indole and glyceraldehyde 3-phosphate.</text>
</comment>
<keyword evidence="4 8" id="KW-0822">Tryptophan biosynthesis</keyword>
<evidence type="ECO:0000313" key="11">
    <source>
        <dbReference type="Proteomes" id="UP000712673"/>
    </source>
</evidence>
<dbReference type="PROSITE" id="PS00167">
    <property type="entry name" value="TRP_SYNTHASE_ALPHA"/>
    <property type="match status" value="1"/>
</dbReference>
<dbReference type="InterPro" id="IPR011060">
    <property type="entry name" value="RibuloseP-bd_barrel"/>
</dbReference>
<protein>
    <recommendedName>
        <fullName evidence="8">Tryptophan synthase alpha chain</fullName>
        <ecNumber evidence="8">4.2.1.20</ecNumber>
    </recommendedName>
</protein>
<feature type="active site" description="Proton acceptor" evidence="8">
    <location>
        <position position="49"/>
    </location>
</feature>
<dbReference type="Proteomes" id="UP000712673">
    <property type="component" value="Unassembled WGS sequence"/>
</dbReference>
<dbReference type="AlphaFoldDB" id="A0A937W0T3"/>
<evidence type="ECO:0000256" key="6">
    <source>
        <dbReference type="ARBA" id="ARBA00023239"/>
    </source>
</evidence>
<dbReference type="GO" id="GO:0005829">
    <property type="term" value="C:cytosol"/>
    <property type="evidence" value="ECO:0007669"/>
    <property type="project" value="TreeGrafter"/>
</dbReference>
<proteinExistence type="inferred from homology"/>
<comment type="similarity">
    <text evidence="8 9">Belongs to the TrpA family.</text>
</comment>
<evidence type="ECO:0000256" key="3">
    <source>
        <dbReference type="ARBA" id="ARBA00022605"/>
    </source>
</evidence>
<reference evidence="10" key="1">
    <citation type="submission" date="2019-03" db="EMBL/GenBank/DDBJ databases">
        <title>Lake Tanganyika Metagenome-Assembled Genomes (MAGs).</title>
        <authorList>
            <person name="Tran P."/>
        </authorList>
    </citation>
    <scope>NUCLEOTIDE SEQUENCE</scope>
    <source>
        <strain evidence="10">K_DeepCast_65m_m2_066</strain>
    </source>
</reference>
<dbReference type="NCBIfam" id="TIGR00262">
    <property type="entry name" value="trpA"/>
    <property type="match status" value="1"/>
</dbReference>
<evidence type="ECO:0000256" key="1">
    <source>
        <dbReference type="ARBA" id="ARBA00004733"/>
    </source>
</evidence>
<dbReference type="Gene3D" id="3.20.20.70">
    <property type="entry name" value="Aldolase class I"/>
    <property type="match status" value="1"/>
</dbReference>
<keyword evidence="3 8" id="KW-0028">Amino-acid biosynthesis</keyword>
<comment type="caution">
    <text evidence="10">The sequence shown here is derived from an EMBL/GenBank/DDBJ whole genome shotgun (WGS) entry which is preliminary data.</text>
</comment>
<dbReference type="SUPFAM" id="SSF51366">
    <property type="entry name" value="Ribulose-phoshate binding barrel"/>
    <property type="match status" value="1"/>
</dbReference>
<comment type="subunit">
    <text evidence="2 8">Tetramer of two alpha and two beta chains.</text>
</comment>
<dbReference type="HAMAP" id="MF_00131">
    <property type="entry name" value="Trp_synth_alpha"/>
    <property type="match status" value="1"/>
</dbReference>
<dbReference type="EMBL" id="VGLS01000400">
    <property type="protein sequence ID" value="MBM3224763.1"/>
    <property type="molecule type" value="Genomic_DNA"/>
</dbReference>
<dbReference type="Pfam" id="PF00290">
    <property type="entry name" value="Trp_syntA"/>
    <property type="match status" value="1"/>
</dbReference>
<keyword evidence="6 8" id="KW-0456">Lyase</keyword>
<dbReference type="EC" id="4.2.1.20" evidence="8"/>
<dbReference type="PANTHER" id="PTHR43406:SF1">
    <property type="entry name" value="TRYPTOPHAN SYNTHASE ALPHA CHAIN, CHLOROPLASTIC"/>
    <property type="match status" value="1"/>
</dbReference>
<evidence type="ECO:0000256" key="8">
    <source>
        <dbReference type="HAMAP-Rule" id="MF_00131"/>
    </source>
</evidence>
<gene>
    <name evidence="8" type="primary">trpA</name>
    <name evidence="10" type="ORF">FJZ47_13290</name>
</gene>
<evidence type="ECO:0000256" key="9">
    <source>
        <dbReference type="RuleBase" id="RU003662"/>
    </source>
</evidence>
<evidence type="ECO:0000256" key="7">
    <source>
        <dbReference type="ARBA" id="ARBA00049047"/>
    </source>
</evidence>
<dbReference type="GO" id="GO:0004834">
    <property type="term" value="F:tryptophan synthase activity"/>
    <property type="evidence" value="ECO:0007669"/>
    <property type="project" value="UniProtKB-UniRule"/>
</dbReference>
<sequence length="260" mass="28869">MTSLETYLRQRLQRKKLLLMTHAVVGYPSLDANMAMLEAMQRAEVDVVELQLPFSEPIADGPIFVRANQHALEAGMNWEQYFRFMQRASAAFDLKILMMGYYNSVLQMGHADFCATLAEHGGSGFIVADLPPEEATDLLQHAEAHHLAPIVLMTPTNSPARLQAIARYARGFVYCVARRGVTGKRTQLDESLEAFMARCRQATSLPLSLGFGLRTGDDLRRLHGLADMGTLGTVLLATWEQGGAVQYEQLLQDLRAATLE</sequence>
<dbReference type="PANTHER" id="PTHR43406">
    <property type="entry name" value="TRYPTOPHAN SYNTHASE, ALPHA CHAIN"/>
    <property type="match status" value="1"/>
</dbReference>
<dbReference type="InterPro" id="IPR018204">
    <property type="entry name" value="Trp_synthase_alpha_AS"/>
</dbReference>